<keyword evidence="5 6" id="KW-0234">DNA repair</keyword>
<comment type="similarity">
    <text evidence="6">Belongs to the vsr family.</text>
</comment>
<evidence type="ECO:0000313" key="7">
    <source>
        <dbReference type="EMBL" id="OXM86265.1"/>
    </source>
</evidence>
<sequence length="142" mass="16830">MDKFSQEKRRSIMGSIKSKNTTPELIVRRLLHKLGYRFRLHKKDLPGSPDIVLPKHKKVIFVNGCFWHGHENCKKSQLPETNREFWQDKISKNIKRDAENIAKLTELEWGVLIIWDCQTKKKDLENLEKILDNFIRSNNQSC</sequence>
<comment type="caution">
    <text evidence="7">The sequence shown here is derived from an EMBL/GenBank/DDBJ whole genome shotgun (WGS) entry which is preliminary data.</text>
</comment>
<evidence type="ECO:0000256" key="3">
    <source>
        <dbReference type="ARBA" id="ARBA00022763"/>
    </source>
</evidence>
<dbReference type="EC" id="3.1.-.-" evidence="6"/>
<evidence type="ECO:0000313" key="8">
    <source>
        <dbReference type="Proteomes" id="UP000215509"/>
    </source>
</evidence>
<organism evidence="7 8">
    <name type="scientific">Paenibacillus rigui</name>
    <dbReference type="NCBI Taxonomy" id="554312"/>
    <lineage>
        <taxon>Bacteria</taxon>
        <taxon>Bacillati</taxon>
        <taxon>Bacillota</taxon>
        <taxon>Bacilli</taxon>
        <taxon>Bacillales</taxon>
        <taxon>Paenibacillaceae</taxon>
        <taxon>Paenibacillus</taxon>
    </lineage>
</organism>
<dbReference type="Proteomes" id="UP000215509">
    <property type="component" value="Unassembled WGS sequence"/>
</dbReference>
<keyword evidence="8" id="KW-1185">Reference proteome</keyword>
<dbReference type="PIRSF" id="PIRSF018267">
    <property type="entry name" value="VSR_endonuc"/>
    <property type="match status" value="1"/>
</dbReference>
<evidence type="ECO:0000256" key="1">
    <source>
        <dbReference type="ARBA" id="ARBA00022722"/>
    </source>
</evidence>
<dbReference type="GO" id="GO:0004519">
    <property type="term" value="F:endonuclease activity"/>
    <property type="evidence" value="ECO:0007669"/>
    <property type="project" value="UniProtKB-KW"/>
</dbReference>
<comment type="function">
    <text evidence="6">May nick specific sequences that contain T:G mispairs resulting from m5C-deamination.</text>
</comment>
<evidence type="ECO:0000256" key="4">
    <source>
        <dbReference type="ARBA" id="ARBA00022801"/>
    </source>
</evidence>
<keyword evidence="1 6" id="KW-0540">Nuclease</keyword>
<keyword evidence="4 6" id="KW-0378">Hydrolase</keyword>
<gene>
    <name evidence="7" type="ORF">CF651_11020</name>
</gene>
<dbReference type="OrthoDB" id="9801520at2"/>
<evidence type="ECO:0000256" key="5">
    <source>
        <dbReference type="ARBA" id="ARBA00023204"/>
    </source>
</evidence>
<dbReference type="GO" id="GO:0006298">
    <property type="term" value="P:mismatch repair"/>
    <property type="evidence" value="ECO:0007669"/>
    <property type="project" value="UniProtKB-UniRule"/>
</dbReference>
<keyword evidence="2 6" id="KW-0255">Endonuclease</keyword>
<dbReference type="InterPro" id="IPR011335">
    <property type="entry name" value="Restrct_endonuc-II-like"/>
</dbReference>
<dbReference type="NCBIfam" id="TIGR00632">
    <property type="entry name" value="vsr"/>
    <property type="match status" value="1"/>
</dbReference>
<dbReference type="SUPFAM" id="SSF52980">
    <property type="entry name" value="Restriction endonuclease-like"/>
    <property type="match status" value="1"/>
</dbReference>
<name>A0A229USZ1_9BACL</name>
<dbReference type="EMBL" id="NMQW01000016">
    <property type="protein sequence ID" value="OXM86265.1"/>
    <property type="molecule type" value="Genomic_DNA"/>
</dbReference>
<dbReference type="AlphaFoldDB" id="A0A229USZ1"/>
<reference evidence="7 8" key="1">
    <citation type="submission" date="2017-07" db="EMBL/GenBank/DDBJ databases">
        <title>Genome sequencing and assembly of Paenibacillus rigui.</title>
        <authorList>
            <person name="Mayilraj S."/>
        </authorList>
    </citation>
    <scope>NUCLEOTIDE SEQUENCE [LARGE SCALE GENOMIC DNA]</scope>
    <source>
        <strain evidence="7 8">JCM 16352</strain>
    </source>
</reference>
<protein>
    <recommendedName>
        <fullName evidence="6">Very short patch repair endonuclease</fullName>
        <ecNumber evidence="6">3.1.-.-</ecNumber>
    </recommendedName>
</protein>
<evidence type="ECO:0000256" key="2">
    <source>
        <dbReference type="ARBA" id="ARBA00022759"/>
    </source>
</evidence>
<dbReference type="GO" id="GO:0016787">
    <property type="term" value="F:hydrolase activity"/>
    <property type="evidence" value="ECO:0007669"/>
    <property type="project" value="UniProtKB-KW"/>
</dbReference>
<evidence type="ECO:0000256" key="6">
    <source>
        <dbReference type="PIRNR" id="PIRNR018267"/>
    </source>
</evidence>
<keyword evidence="3 6" id="KW-0227">DNA damage</keyword>
<dbReference type="Pfam" id="PF03852">
    <property type="entry name" value="Vsr"/>
    <property type="match status" value="1"/>
</dbReference>
<dbReference type="Gene3D" id="3.40.960.10">
    <property type="entry name" value="VSR Endonuclease"/>
    <property type="match status" value="1"/>
</dbReference>
<dbReference type="InterPro" id="IPR004603">
    <property type="entry name" value="DNA_mismatch_endonuc_vsr"/>
</dbReference>
<dbReference type="CDD" id="cd00221">
    <property type="entry name" value="Vsr"/>
    <property type="match status" value="1"/>
</dbReference>
<accession>A0A229USZ1</accession>
<dbReference type="RefSeq" id="WP_094014913.1">
    <property type="nucleotide sequence ID" value="NZ_NMQW01000016.1"/>
</dbReference>
<proteinExistence type="inferred from homology"/>